<dbReference type="CDD" id="cd07723">
    <property type="entry name" value="hydroxyacylglutathione_hydrolase_MBL-fold"/>
    <property type="match status" value="1"/>
</dbReference>
<evidence type="ECO:0000256" key="3">
    <source>
        <dbReference type="ARBA" id="ARBA00004963"/>
    </source>
</evidence>
<evidence type="ECO:0000259" key="11">
    <source>
        <dbReference type="SMART" id="SM00849"/>
    </source>
</evidence>
<evidence type="ECO:0000256" key="9">
    <source>
        <dbReference type="ARBA" id="ARBA00031044"/>
    </source>
</evidence>
<evidence type="ECO:0000256" key="8">
    <source>
        <dbReference type="ARBA" id="ARBA00022833"/>
    </source>
</evidence>
<dbReference type="PANTHER" id="PTHR11935:SF94">
    <property type="entry name" value="TENZING NORGAY, ISOFORM C"/>
    <property type="match status" value="1"/>
</dbReference>
<name>A0A1B0GCN2_GLOMM</name>
<dbReference type="PANTHER" id="PTHR11935">
    <property type="entry name" value="BETA LACTAMASE DOMAIN"/>
    <property type="match status" value="1"/>
</dbReference>
<dbReference type="Pfam" id="PF16123">
    <property type="entry name" value="HAGH_C"/>
    <property type="match status" value="1"/>
</dbReference>
<dbReference type="GO" id="GO:0031123">
    <property type="term" value="P:RNA 3'-end processing"/>
    <property type="evidence" value="ECO:0007669"/>
    <property type="project" value="UniProtKB-ARBA"/>
</dbReference>
<organism evidence="12 13">
    <name type="scientific">Glossina morsitans morsitans</name>
    <name type="common">Savannah tsetse fly</name>
    <dbReference type="NCBI Taxonomy" id="37546"/>
    <lineage>
        <taxon>Eukaryota</taxon>
        <taxon>Metazoa</taxon>
        <taxon>Ecdysozoa</taxon>
        <taxon>Arthropoda</taxon>
        <taxon>Hexapoda</taxon>
        <taxon>Insecta</taxon>
        <taxon>Pterygota</taxon>
        <taxon>Neoptera</taxon>
        <taxon>Endopterygota</taxon>
        <taxon>Diptera</taxon>
        <taxon>Brachycera</taxon>
        <taxon>Muscomorpha</taxon>
        <taxon>Hippoboscoidea</taxon>
        <taxon>Glossinidae</taxon>
        <taxon>Glossina</taxon>
    </lineage>
</organism>
<dbReference type="AlphaFoldDB" id="A0A1B0GCN2"/>
<reference evidence="12" key="1">
    <citation type="submission" date="2020-05" db="UniProtKB">
        <authorList>
            <consortium name="EnsemblMetazoa"/>
        </authorList>
    </citation>
    <scope>IDENTIFICATION</scope>
    <source>
        <strain evidence="12">Yale</strain>
    </source>
</reference>
<comment type="pathway">
    <text evidence="3">Secondary metabolite metabolism; methylglyoxal degradation; (R)-lactate from methylglyoxal: step 2/2.</text>
</comment>
<dbReference type="STRING" id="37546.A0A1B0GCN2"/>
<dbReference type="FunFam" id="3.60.15.10:FF:000019">
    <property type="entry name" value="Hydroxyacylglutathione hydrolase, mitochondrial"/>
    <property type="match status" value="1"/>
</dbReference>
<dbReference type="SUPFAM" id="SSF56281">
    <property type="entry name" value="Metallo-hydrolase/oxidoreductase"/>
    <property type="match status" value="1"/>
</dbReference>
<dbReference type="EMBL" id="CCAG010002173">
    <property type="status" value="NOT_ANNOTATED_CDS"/>
    <property type="molecule type" value="Genomic_DNA"/>
</dbReference>
<dbReference type="InterPro" id="IPR036866">
    <property type="entry name" value="RibonucZ/Hydroxyglut_hydro"/>
</dbReference>
<dbReference type="GO" id="GO:0004416">
    <property type="term" value="F:hydroxyacylglutathione hydrolase activity"/>
    <property type="evidence" value="ECO:0007669"/>
    <property type="project" value="UniProtKB-EC"/>
</dbReference>
<dbReference type="InterPro" id="IPR032282">
    <property type="entry name" value="HAGH_C"/>
</dbReference>
<dbReference type="NCBIfam" id="TIGR03413">
    <property type="entry name" value="GSH_gloB"/>
    <property type="match status" value="1"/>
</dbReference>
<dbReference type="GO" id="GO:0046872">
    <property type="term" value="F:metal ion binding"/>
    <property type="evidence" value="ECO:0007669"/>
    <property type="project" value="UniProtKB-KW"/>
</dbReference>
<evidence type="ECO:0000256" key="2">
    <source>
        <dbReference type="ARBA" id="ARBA00001947"/>
    </source>
</evidence>
<feature type="domain" description="Metallo-beta-lactamase" evidence="11">
    <location>
        <begin position="169"/>
        <end position="324"/>
    </location>
</feature>
<dbReference type="GO" id="GO:0019243">
    <property type="term" value="P:methylglyoxal catabolic process to D-lactate via S-lactoyl-glutathione"/>
    <property type="evidence" value="ECO:0007669"/>
    <property type="project" value="InterPro"/>
</dbReference>
<evidence type="ECO:0000256" key="1">
    <source>
        <dbReference type="ARBA" id="ARBA00001623"/>
    </source>
</evidence>
<dbReference type="SMART" id="SM00849">
    <property type="entry name" value="Lactamase_B"/>
    <property type="match status" value="1"/>
</dbReference>
<keyword evidence="13" id="KW-1185">Reference proteome</keyword>
<dbReference type="Proteomes" id="UP000092444">
    <property type="component" value="Unassembled WGS sequence"/>
</dbReference>
<keyword evidence="6" id="KW-0479">Metal-binding</keyword>
<accession>A0A1B0GCN2</accession>
<evidence type="ECO:0000256" key="6">
    <source>
        <dbReference type="ARBA" id="ARBA00022723"/>
    </source>
</evidence>
<comment type="catalytic activity">
    <reaction evidence="1">
        <text>an S-(2-hydroxyacyl)glutathione + H2O = a 2-hydroxy carboxylate + glutathione + H(+)</text>
        <dbReference type="Rhea" id="RHEA:21864"/>
        <dbReference type="ChEBI" id="CHEBI:15377"/>
        <dbReference type="ChEBI" id="CHEBI:15378"/>
        <dbReference type="ChEBI" id="CHEBI:57925"/>
        <dbReference type="ChEBI" id="CHEBI:58896"/>
        <dbReference type="ChEBI" id="CHEBI:71261"/>
        <dbReference type="EC" id="3.1.2.6"/>
    </reaction>
</comment>
<dbReference type="EC" id="3.1.2.6" evidence="5"/>
<dbReference type="VEuPathDB" id="VectorBase:GMOY011058"/>
<evidence type="ECO:0000256" key="10">
    <source>
        <dbReference type="SAM" id="MobiDB-lite"/>
    </source>
</evidence>
<dbReference type="InterPro" id="IPR035680">
    <property type="entry name" value="Clx_II_MBL"/>
</dbReference>
<dbReference type="Pfam" id="PF00753">
    <property type="entry name" value="Lactamase_B"/>
    <property type="match status" value="1"/>
</dbReference>
<keyword evidence="7" id="KW-0378">Hydrolase</keyword>
<feature type="compositionally biased region" description="Basic and acidic residues" evidence="10">
    <location>
        <begin position="399"/>
        <end position="408"/>
    </location>
</feature>
<protein>
    <recommendedName>
        <fullName evidence="5">hydroxyacylglutathione hydrolase</fullName>
        <ecNumber evidence="5">3.1.2.6</ecNumber>
    </recommendedName>
    <alternativeName>
        <fullName evidence="9">Glyoxalase II</fullName>
    </alternativeName>
</protein>
<evidence type="ECO:0000256" key="7">
    <source>
        <dbReference type="ARBA" id="ARBA00022801"/>
    </source>
</evidence>
<dbReference type="EnsemblMetazoa" id="GMOY011058-RA">
    <property type="protein sequence ID" value="GMOY011058-PA"/>
    <property type="gene ID" value="GMOY011058"/>
</dbReference>
<dbReference type="PhylomeDB" id="A0A1B0GCN2"/>
<sequence length="408" mass="46818">MYIEKVKCLICLSGRRATIDETKSKIITETKIVVFANKKQRRNGTYFPLFLTQTLQLILFKHEKTSFLFNPTEKRKTIKRFKVNSLEKQNLWFFEIHFQESKMLSFWSRFRNVLLQNASAVYFQAQKLRSVGIHGMHSSVEDLKTEAMQVKILPALQDNYMYLIICGSTREAAIICGSTREAAIVDPVYPDTVLQAVKDENLLTTHHHWDHAGGNEKLLQMFSLPLEVYGGDNRIGGLNCMVKQNDHLKIGNLDVTCLFTPCHTSGHICYYVQSATGDRYVFTGDTLFQGGCGRFFEGTADQMYDALCKQLSSLPDDTKVFCGHEYTLQNMSYALHVEPHNENILKRIEWAKLRRATKSPTVPSTIAQEKSWNPFMRVHEPSVQKHAQQTDPIRTMGSLRKEKDNFKA</sequence>
<keyword evidence="8" id="KW-0862">Zinc</keyword>
<evidence type="ECO:0000313" key="12">
    <source>
        <dbReference type="EnsemblMetazoa" id="GMOY011058-PA"/>
    </source>
</evidence>
<dbReference type="InterPro" id="IPR017782">
    <property type="entry name" value="Hydroxyacylglutathione_Hdrlase"/>
</dbReference>
<dbReference type="HAMAP" id="MF_01374">
    <property type="entry name" value="Glyoxalase_2"/>
    <property type="match status" value="1"/>
</dbReference>
<evidence type="ECO:0000256" key="4">
    <source>
        <dbReference type="ARBA" id="ARBA00006759"/>
    </source>
</evidence>
<feature type="region of interest" description="Disordered" evidence="10">
    <location>
        <begin position="382"/>
        <end position="408"/>
    </location>
</feature>
<proteinExistence type="inferred from homology"/>
<comment type="similarity">
    <text evidence="4">Belongs to the metallo-beta-lactamase superfamily. Glyoxalase II family.</text>
</comment>
<dbReference type="Gene3D" id="3.60.15.10">
    <property type="entry name" value="Ribonuclease Z/Hydroxyacylglutathione hydrolase-like"/>
    <property type="match status" value="1"/>
</dbReference>
<evidence type="ECO:0000313" key="13">
    <source>
        <dbReference type="Proteomes" id="UP000092444"/>
    </source>
</evidence>
<comment type="cofactor">
    <cofactor evidence="2">
        <name>Zn(2+)</name>
        <dbReference type="ChEBI" id="CHEBI:29105"/>
    </cofactor>
</comment>
<evidence type="ECO:0000256" key="5">
    <source>
        <dbReference type="ARBA" id="ARBA00011917"/>
    </source>
</evidence>
<dbReference type="InterPro" id="IPR001279">
    <property type="entry name" value="Metallo-B-lactamas"/>
</dbReference>